<keyword evidence="3 6" id="KW-0813">Transport</keyword>
<feature type="domain" description="Clathrin/coatomer adaptor adaptin-like N-terminal" evidence="8">
    <location>
        <begin position="56"/>
        <end position="606"/>
    </location>
</feature>
<evidence type="ECO:0000259" key="8">
    <source>
        <dbReference type="Pfam" id="PF01602"/>
    </source>
</evidence>
<evidence type="ECO:0000256" key="6">
    <source>
        <dbReference type="PIRNR" id="PIRNR002291"/>
    </source>
</evidence>
<keyword evidence="10" id="KW-1185">Reference proteome</keyword>
<accession>A0A0B7MX95</accession>
<dbReference type="InterPro" id="IPR016342">
    <property type="entry name" value="AP_complex_bsu_1_2_4"/>
</dbReference>
<dbReference type="InterPro" id="IPR016024">
    <property type="entry name" value="ARM-type_fold"/>
</dbReference>
<dbReference type="Pfam" id="PF01602">
    <property type="entry name" value="Adaptin_N"/>
    <property type="match status" value="1"/>
</dbReference>
<comment type="subcellular location">
    <subcellularLocation>
        <location evidence="1">Endomembrane system</location>
    </subcellularLocation>
</comment>
<dbReference type="PIRSF" id="PIRSF002291">
    <property type="entry name" value="AP_complex_beta"/>
    <property type="match status" value="1"/>
</dbReference>
<dbReference type="InterPro" id="IPR002553">
    <property type="entry name" value="Clathrin/coatomer_adapt-like_N"/>
</dbReference>
<proteinExistence type="inferred from homology"/>
<dbReference type="OrthoDB" id="10254310at2759"/>
<name>A0A0B7MX95_9FUNG</name>
<dbReference type="GO" id="GO:0030123">
    <property type="term" value="C:AP-3 adaptor complex"/>
    <property type="evidence" value="ECO:0007669"/>
    <property type="project" value="InterPro"/>
</dbReference>
<feature type="region of interest" description="Disordered" evidence="7">
    <location>
        <begin position="739"/>
        <end position="821"/>
    </location>
</feature>
<reference evidence="9 10" key="1">
    <citation type="submission" date="2014-09" db="EMBL/GenBank/DDBJ databases">
        <authorList>
            <person name="Ellenberger Sabrina"/>
        </authorList>
    </citation>
    <scope>NUCLEOTIDE SEQUENCE [LARGE SCALE GENOMIC DNA]</scope>
    <source>
        <strain evidence="9 10">CBS 412.66</strain>
    </source>
</reference>
<feature type="compositionally biased region" description="Acidic residues" evidence="7">
    <location>
        <begin position="753"/>
        <end position="807"/>
    </location>
</feature>
<dbReference type="GO" id="GO:0006886">
    <property type="term" value="P:intracellular protein transport"/>
    <property type="evidence" value="ECO:0007669"/>
    <property type="project" value="InterPro"/>
</dbReference>
<keyword evidence="4 6" id="KW-0653">Protein transport</keyword>
<dbReference type="InterPro" id="IPR011989">
    <property type="entry name" value="ARM-like"/>
</dbReference>
<sequence length="821" mass="91837">MEVSDYINSAKTFAEKAAKLSQKMSQGLVDNARELGFPGSESGAQYFDTSEEKMRNIKRQLDSKNDREKLDGLKRLIAMISKGRDVSEFFPDVVKNVVSQNIEIRKLVYIFLLRYAEQEPDLALLSINSFQKDLSDKNQIIRAMALRVMSGIRVPVISPIVLLGIKKCITDPSPYVRKTAAHAIPKCYSLDDSQKEALVEVIATLLKDRSSIVIGSTIMAFNEVCPNRFDLIHPCYRKLCSMLGDCDEWGQMSILNVLLRYGRNQFLNPNPNGEDESRLPPKKSTSYSNNNSKPFYTDSDSDTDDDEIHPNEIVDLDVDHELLLKSCVPLLQSRNSGVVLAVAKLYYYLAPAAEAEKIAKPLVRLLRTHREQCYVVLTNIATMALKRPYLFESSLQQFYAQSSEPVFIRDAKLDILTTIATEANIHTLLTELQQYVKSPNKDFVAATIQAIARCASTVPTAADNCLRLLMKLLRSKNELVVAESVLVLTRLLQVPSEEHSRSVIALVKLLDTVKIPMARSNVLWLVGQYAETLPKMGPDVLRQAVKNFTNEDHITKLQILTLSAKLICLNATHPILNSLNQYLLNLARYDTDYDVRDRARFLRALTIPSQDEKPGLNQLKEHLKTILMSNKEPAVIESEVQAASEYNVGSLSLLAHQPLPGYEPLPDFPNEQPDSSVRDVEELEGWSGSRTVVMETGFGSDSYDSYRGGSQNVRFGSGGGASTALSSVEAMGSTSTYFSSNMKKKENNYDLDAFYDESSEEAESESSGEEETSSSETGSDDEEEEDREEEETDETTSEEESDDDDSSEEKSSKINTIRDVR</sequence>
<feature type="compositionally biased region" description="Low complexity" evidence="7">
    <location>
        <begin position="282"/>
        <end position="298"/>
    </location>
</feature>
<protein>
    <recommendedName>
        <fullName evidence="6">AP complex subunit beta</fullName>
    </recommendedName>
</protein>
<keyword evidence="5 6" id="KW-0472">Membrane</keyword>
<gene>
    <name evidence="9" type="primary">PARPA_01051.1 scaffold 1359</name>
</gene>
<dbReference type="SUPFAM" id="SSF48371">
    <property type="entry name" value="ARM repeat"/>
    <property type="match status" value="1"/>
</dbReference>
<dbReference type="GO" id="GO:0016192">
    <property type="term" value="P:vesicle-mediated transport"/>
    <property type="evidence" value="ECO:0007669"/>
    <property type="project" value="InterPro"/>
</dbReference>
<dbReference type="GO" id="GO:0012505">
    <property type="term" value="C:endomembrane system"/>
    <property type="evidence" value="ECO:0007669"/>
    <property type="project" value="UniProtKB-SubCell"/>
</dbReference>
<feature type="compositionally biased region" description="Basic and acidic residues" evidence="7">
    <location>
        <begin position="808"/>
        <end position="821"/>
    </location>
</feature>
<feature type="region of interest" description="Disordered" evidence="7">
    <location>
        <begin position="269"/>
        <end position="308"/>
    </location>
</feature>
<dbReference type="InterPro" id="IPR026739">
    <property type="entry name" value="AP_beta"/>
</dbReference>
<evidence type="ECO:0000313" key="10">
    <source>
        <dbReference type="Proteomes" id="UP000054107"/>
    </source>
</evidence>
<evidence type="ECO:0000256" key="2">
    <source>
        <dbReference type="ARBA" id="ARBA00006613"/>
    </source>
</evidence>
<evidence type="ECO:0000256" key="7">
    <source>
        <dbReference type="SAM" id="MobiDB-lite"/>
    </source>
</evidence>
<evidence type="ECO:0000256" key="3">
    <source>
        <dbReference type="ARBA" id="ARBA00022448"/>
    </source>
</evidence>
<organism evidence="9 10">
    <name type="scientific">Parasitella parasitica</name>
    <dbReference type="NCBI Taxonomy" id="35722"/>
    <lineage>
        <taxon>Eukaryota</taxon>
        <taxon>Fungi</taxon>
        <taxon>Fungi incertae sedis</taxon>
        <taxon>Mucoromycota</taxon>
        <taxon>Mucoromycotina</taxon>
        <taxon>Mucoromycetes</taxon>
        <taxon>Mucorales</taxon>
        <taxon>Mucorineae</taxon>
        <taxon>Mucoraceae</taxon>
        <taxon>Parasitella</taxon>
    </lineage>
</organism>
<dbReference type="PANTHER" id="PTHR11134">
    <property type="entry name" value="ADAPTOR COMPLEX SUBUNIT BETA FAMILY MEMBER"/>
    <property type="match status" value="1"/>
</dbReference>
<evidence type="ECO:0000313" key="9">
    <source>
        <dbReference type="EMBL" id="CEP07743.1"/>
    </source>
</evidence>
<dbReference type="Gene3D" id="1.25.10.10">
    <property type="entry name" value="Leucine-rich Repeat Variant"/>
    <property type="match status" value="1"/>
</dbReference>
<comment type="function">
    <text evidence="6">Adaptins are components of the adaptor complexes which link clathrin to receptors in coated vesicles. Clathrin-associated protein complexes are believed to interact with the cytoplasmic tails of membrane proteins, leading to their selection and concentration.</text>
</comment>
<dbReference type="Proteomes" id="UP000054107">
    <property type="component" value="Unassembled WGS sequence"/>
</dbReference>
<evidence type="ECO:0000256" key="5">
    <source>
        <dbReference type="ARBA" id="ARBA00023136"/>
    </source>
</evidence>
<evidence type="ECO:0000256" key="1">
    <source>
        <dbReference type="ARBA" id="ARBA00004308"/>
    </source>
</evidence>
<comment type="similarity">
    <text evidence="2 6">Belongs to the adaptor complexes large subunit family.</text>
</comment>
<evidence type="ECO:0000256" key="4">
    <source>
        <dbReference type="ARBA" id="ARBA00022927"/>
    </source>
</evidence>
<dbReference type="STRING" id="35722.A0A0B7MX95"/>
<dbReference type="AlphaFoldDB" id="A0A0B7MX95"/>
<dbReference type="EMBL" id="LN719426">
    <property type="protein sequence ID" value="CEP07743.1"/>
    <property type="molecule type" value="Genomic_DNA"/>
</dbReference>